<comment type="caution">
    <text evidence="5">The sequence shown here is derived from an EMBL/GenBank/DDBJ whole genome shotgun (WGS) entry which is preliminary data.</text>
</comment>
<dbReference type="CDD" id="cd00882">
    <property type="entry name" value="Ras_like_GTPase"/>
    <property type="match status" value="1"/>
</dbReference>
<dbReference type="InterPro" id="IPR004130">
    <property type="entry name" value="Gpn"/>
</dbReference>
<proteinExistence type="inferred from homology"/>
<keyword evidence="4" id="KW-0342">GTP-binding</keyword>
<evidence type="ECO:0000256" key="2">
    <source>
        <dbReference type="ARBA" id="ARBA00022741"/>
    </source>
</evidence>
<dbReference type="InterPro" id="IPR027417">
    <property type="entry name" value="P-loop_NTPase"/>
</dbReference>
<keyword evidence="3" id="KW-0378">Hydrolase</keyword>
<dbReference type="InterPro" id="IPR052705">
    <property type="entry name" value="Gliding_Motility_GTPase"/>
</dbReference>
<dbReference type="Gene3D" id="3.40.50.300">
    <property type="entry name" value="P-loop containing nucleotide triphosphate hydrolases"/>
    <property type="match status" value="1"/>
</dbReference>
<accession>A0A9X3ECB3</accession>
<dbReference type="RefSeq" id="WP_283172746.1">
    <property type="nucleotide sequence ID" value="NZ_JAPNOA010000018.1"/>
</dbReference>
<evidence type="ECO:0000256" key="1">
    <source>
        <dbReference type="ARBA" id="ARBA00005290"/>
    </source>
</evidence>
<reference evidence="5" key="1">
    <citation type="submission" date="2022-11" db="EMBL/GenBank/DDBJ databases">
        <title>Parathalassolutuus dongxingensis gen. nov., sp. nov., a novel member of family Oceanospirillaceae isolated from a coastal shrimp pond in Guangxi, China.</title>
        <authorList>
            <person name="Chen H."/>
        </authorList>
    </citation>
    <scope>NUCLEOTIDE SEQUENCE</scope>
    <source>
        <strain evidence="5">G-43</strain>
    </source>
</reference>
<dbReference type="PANTHER" id="PTHR42708">
    <property type="entry name" value="ATP/GTP-BINDING PROTEIN-RELATED"/>
    <property type="match status" value="1"/>
</dbReference>
<sequence>MDYKIIFGGQVGAGKTTAIAAISDVPVATTEAKASDDVAKRKESTTVAMDYGMLKLPGGEKVHLFGTPGQTRFSFMWDVLTVGGLGLVLLIDNKQPDPVADMEFYINAFRSFIDRNAVVVGITRMDLAPQPPLTTYINKLHEMGINAPVYEVDARKAEDVEILLMSLLSILELGLK</sequence>
<keyword evidence="2" id="KW-0547">Nucleotide-binding</keyword>
<dbReference type="PANTHER" id="PTHR42708:SF1">
    <property type="entry name" value="GLIDING MOTILITY PROTEIN MGLA"/>
    <property type="match status" value="1"/>
</dbReference>
<dbReference type="EMBL" id="JAPNOA010000018">
    <property type="protein sequence ID" value="MCY0964530.1"/>
    <property type="molecule type" value="Genomic_DNA"/>
</dbReference>
<dbReference type="Proteomes" id="UP001150830">
    <property type="component" value="Unassembled WGS sequence"/>
</dbReference>
<evidence type="ECO:0000313" key="6">
    <source>
        <dbReference type="Proteomes" id="UP001150830"/>
    </source>
</evidence>
<dbReference type="Pfam" id="PF03029">
    <property type="entry name" value="ATP_bind_1"/>
    <property type="match status" value="1"/>
</dbReference>
<dbReference type="SUPFAM" id="SSF52540">
    <property type="entry name" value="P-loop containing nucleoside triphosphate hydrolases"/>
    <property type="match status" value="1"/>
</dbReference>
<evidence type="ECO:0000256" key="3">
    <source>
        <dbReference type="ARBA" id="ARBA00022801"/>
    </source>
</evidence>
<protein>
    <submittedName>
        <fullName evidence="5">ATP/GTP-binding protein</fullName>
    </submittedName>
</protein>
<comment type="similarity">
    <text evidence="1">Belongs to the GPN-loop GTPase family.</text>
</comment>
<evidence type="ECO:0000313" key="5">
    <source>
        <dbReference type="EMBL" id="MCY0964530.1"/>
    </source>
</evidence>
<keyword evidence="6" id="KW-1185">Reference proteome</keyword>
<organism evidence="5 6">
    <name type="scientific">Parathalassolituus penaei</name>
    <dbReference type="NCBI Taxonomy" id="2997323"/>
    <lineage>
        <taxon>Bacteria</taxon>
        <taxon>Pseudomonadati</taxon>
        <taxon>Pseudomonadota</taxon>
        <taxon>Gammaproteobacteria</taxon>
        <taxon>Oceanospirillales</taxon>
        <taxon>Oceanospirillaceae</taxon>
        <taxon>Parathalassolituus</taxon>
    </lineage>
</organism>
<gene>
    <name evidence="5" type="ORF">OUO13_04970</name>
</gene>
<evidence type="ECO:0000256" key="4">
    <source>
        <dbReference type="ARBA" id="ARBA00023134"/>
    </source>
</evidence>
<dbReference type="GO" id="GO:0016787">
    <property type="term" value="F:hydrolase activity"/>
    <property type="evidence" value="ECO:0007669"/>
    <property type="project" value="UniProtKB-KW"/>
</dbReference>
<dbReference type="AlphaFoldDB" id="A0A9X3ECB3"/>
<name>A0A9X3ECB3_9GAMM</name>
<dbReference type="GO" id="GO:0005525">
    <property type="term" value="F:GTP binding"/>
    <property type="evidence" value="ECO:0007669"/>
    <property type="project" value="UniProtKB-KW"/>
</dbReference>